<dbReference type="EMBL" id="PDNA01000103">
    <property type="protein sequence ID" value="PGH13547.1"/>
    <property type="molecule type" value="Genomic_DNA"/>
</dbReference>
<evidence type="ECO:0008006" key="4">
    <source>
        <dbReference type="Google" id="ProtNLM"/>
    </source>
</evidence>
<gene>
    <name evidence="2" type="ORF">AJ80_06297</name>
</gene>
<dbReference type="InterPro" id="IPR032801">
    <property type="entry name" value="PXL2A/B/C"/>
</dbReference>
<evidence type="ECO:0000313" key="3">
    <source>
        <dbReference type="Proteomes" id="UP000224634"/>
    </source>
</evidence>
<evidence type="ECO:0000313" key="2">
    <source>
        <dbReference type="EMBL" id="PGH13547.1"/>
    </source>
</evidence>
<organism evidence="2 3">
    <name type="scientific">Polytolypa hystricis (strain UAMH7299)</name>
    <dbReference type="NCBI Taxonomy" id="1447883"/>
    <lineage>
        <taxon>Eukaryota</taxon>
        <taxon>Fungi</taxon>
        <taxon>Dikarya</taxon>
        <taxon>Ascomycota</taxon>
        <taxon>Pezizomycotina</taxon>
        <taxon>Eurotiomycetes</taxon>
        <taxon>Eurotiomycetidae</taxon>
        <taxon>Onygenales</taxon>
        <taxon>Onygenales incertae sedis</taxon>
        <taxon>Polytolypa</taxon>
    </lineage>
</organism>
<accession>A0A2B7XYK2</accession>
<dbReference type="PANTHER" id="PTHR28630">
    <property type="match status" value="1"/>
</dbReference>
<comment type="caution">
    <text evidence="2">The sequence shown here is derived from an EMBL/GenBank/DDBJ whole genome shotgun (WGS) entry which is preliminary data.</text>
</comment>
<protein>
    <recommendedName>
        <fullName evidence="4">Thioredoxin-like fold domain-containing protein</fullName>
    </recommendedName>
</protein>
<dbReference type="SUPFAM" id="SSF52833">
    <property type="entry name" value="Thioredoxin-like"/>
    <property type="match status" value="1"/>
</dbReference>
<proteinExistence type="predicted"/>
<feature type="compositionally biased region" description="Polar residues" evidence="1">
    <location>
        <begin position="25"/>
        <end position="44"/>
    </location>
</feature>
<dbReference type="STRING" id="1447883.A0A2B7XYK2"/>
<dbReference type="Gene3D" id="3.40.30.10">
    <property type="entry name" value="Glutaredoxin"/>
    <property type="match status" value="1"/>
</dbReference>
<sequence>MAVGNSLAVHSPGSPLPGRWKGSWIDSQTDEPPNSPTLSFSMASPTRLLPPPPPPKKDGLHIRTATCPLPGGCGAALENSKGNDKVSNDLPSSSMIRQAGDIPIFDSEGNESRFGDLFQTAGFPARRKILVVFIRHFFCGNCQEYISYLASSIPSPKSLPPNTSVVVIGCGSPSLIPMYTQITGWALPIYTDPTSRIHSIFGLTRTLSLGPAAPDYIRVSLTSLIVRGITQGLKRVRTGDALKSGDMLQVGGEFLFEVDETPPSRSASSSSSSLTLLSLKRDVGSVQVTWCHRMNHTRDHTEIPVLLGILGLEN</sequence>
<keyword evidence="3" id="KW-1185">Reference proteome</keyword>
<evidence type="ECO:0000256" key="1">
    <source>
        <dbReference type="SAM" id="MobiDB-lite"/>
    </source>
</evidence>
<dbReference type="AlphaFoldDB" id="A0A2B7XYK2"/>
<feature type="region of interest" description="Disordered" evidence="1">
    <location>
        <begin position="1"/>
        <end position="63"/>
    </location>
</feature>
<name>A0A2B7XYK2_POLH7</name>
<reference evidence="2 3" key="1">
    <citation type="submission" date="2017-10" db="EMBL/GenBank/DDBJ databases">
        <title>Comparative genomics in systemic dimorphic fungi from Ajellomycetaceae.</title>
        <authorList>
            <person name="Munoz J.F."/>
            <person name="Mcewen J.G."/>
            <person name="Clay O.K."/>
            <person name="Cuomo C.A."/>
        </authorList>
    </citation>
    <scope>NUCLEOTIDE SEQUENCE [LARGE SCALE GENOMIC DNA]</scope>
    <source>
        <strain evidence="2 3">UAMH7299</strain>
    </source>
</reference>
<dbReference type="PANTHER" id="PTHR28630:SF3">
    <property type="entry name" value="PEROXIREDOXIN-LIKE 2C"/>
    <property type="match status" value="1"/>
</dbReference>
<dbReference type="OrthoDB" id="40334at2759"/>
<dbReference type="Pfam" id="PF13911">
    <property type="entry name" value="AhpC-TSA_2"/>
    <property type="match status" value="1"/>
</dbReference>
<dbReference type="InterPro" id="IPR036249">
    <property type="entry name" value="Thioredoxin-like_sf"/>
</dbReference>
<dbReference type="Proteomes" id="UP000224634">
    <property type="component" value="Unassembled WGS sequence"/>
</dbReference>